<accession>A0A1V4JFY3</accession>
<reference evidence="1 2" key="1">
    <citation type="submission" date="2016-02" db="EMBL/GenBank/DDBJ databases">
        <title>Band-tailed pigeon sequencing and assembly.</title>
        <authorList>
            <person name="Soares A.E."/>
            <person name="Novak B.J."/>
            <person name="Rice E.S."/>
            <person name="O'Connell B."/>
            <person name="Chang D."/>
            <person name="Weber S."/>
            <person name="Shapiro B."/>
        </authorList>
    </citation>
    <scope>NUCLEOTIDE SEQUENCE [LARGE SCALE GENOMIC DNA]</scope>
    <source>
        <strain evidence="1">BTP2013</strain>
        <tissue evidence="1">Blood</tissue>
    </source>
</reference>
<dbReference type="AlphaFoldDB" id="A0A1V4JFY3"/>
<gene>
    <name evidence="1" type="ORF">AV530_017396</name>
</gene>
<comment type="caution">
    <text evidence="1">The sequence shown here is derived from an EMBL/GenBank/DDBJ whole genome shotgun (WGS) entry which is preliminary data.</text>
</comment>
<evidence type="ECO:0000313" key="2">
    <source>
        <dbReference type="Proteomes" id="UP000190648"/>
    </source>
</evidence>
<keyword evidence="2" id="KW-1185">Reference proteome</keyword>
<name>A0A1V4JFY3_PATFA</name>
<organism evidence="1 2">
    <name type="scientific">Patagioenas fasciata monilis</name>
    <dbReference type="NCBI Taxonomy" id="372326"/>
    <lineage>
        <taxon>Eukaryota</taxon>
        <taxon>Metazoa</taxon>
        <taxon>Chordata</taxon>
        <taxon>Craniata</taxon>
        <taxon>Vertebrata</taxon>
        <taxon>Euteleostomi</taxon>
        <taxon>Archelosauria</taxon>
        <taxon>Archosauria</taxon>
        <taxon>Dinosauria</taxon>
        <taxon>Saurischia</taxon>
        <taxon>Theropoda</taxon>
        <taxon>Coelurosauria</taxon>
        <taxon>Aves</taxon>
        <taxon>Neognathae</taxon>
        <taxon>Neoaves</taxon>
        <taxon>Columbimorphae</taxon>
        <taxon>Columbiformes</taxon>
        <taxon>Columbidae</taxon>
        <taxon>Patagioenas</taxon>
    </lineage>
</organism>
<protein>
    <submittedName>
        <fullName evidence="1">Uncharacterized protein</fullName>
    </submittedName>
</protein>
<sequence length="172" mass="19418">MRLAVPGCRRARRLATATRRSAPRALWRQPGDLRVRECMLQPEKACRTRARPIATPTFIPTLRSMKRNTSIVLHGISRTVLIRDKRGPQVAESNSYRLYNCFPITPHQAMERQTCSWMCIRARILRILSPLCNVGTVPAAPAGCEKGERAATAVGRRKLLKVQESHSHHSET</sequence>
<evidence type="ECO:0000313" key="1">
    <source>
        <dbReference type="EMBL" id="OPJ71111.1"/>
    </source>
</evidence>
<dbReference type="EMBL" id="LSYS01007721">
    <property type="protein sequence ID" value="OPJ71111.1"/>
    <property type="molecule type" value="Genomic_DNA"/>
</dbReference>
<dbReference type="Proteomes" id="UP000190648">
    <property type="component" value="Unassembled WGS sequence"/>
</dbReference>
<proteinExistence type="predicted"/>